<dbReference type="RefSeq" id="WP_009163247.1">
    <property type="nucleotide sequence ID" value="NZ_KB291008.1"/>
</dbReference>
<dbReference type="Proteomes" id="UP000010433">
    <property type="component" value="Unassembled WGS sequence"/>
</dbReference>
<keyword evidence="2" id="KW-1185">Reference proteome</keyword>
<evidence type="ECO:0000313" key="1">
    <source>
        <dbReference type="EMBL" id="EKX98598.1"/>
    </source>
</evidence>
<name>L1N513_9BACT</name>
<proteinExistence type="predicted"/>
<organism evidence="1 2">
    <name type="scientific">Hoylesella saccharolytica F0055</name>
    <dbReference type="NCBI Taxonomy" id="1127699"/>
    <lineage>
        <taxon>Bacteria</taxon>
        <taxon>Pseudomonadati</taxon>
        <taxon>Bacteroidota</taxon>
        <taxon>Bacteroidia</taxon>
        <taxon>Bacteroidales</taxon>
        <taxon>Prevotellaceae</taxon>
        <taxon>Hoylesella</taxon>
    </lineage>
</organism>
<dbReference type="STRING" id="1127699.HMPREF9151_01940"/>
<accession>L1N513</accession>
<dbReference type="AlphaFoldDB" id="L1N513"/>
<protein>
    <submittedName>
        <fullName evidence="1">Uncharacterized protein</fullName>
    </submittedName>
</protein>
<reference evidence="1 2" key="1">
    <citation type="submission" date="2012-05" db="EMBL/GenBank/DDBJ databases">
        <authorList>
            <person name="Weinstock G."/>
            <person name="Sodergren E."/>
            <person name="Lobos E.A."/>
            <person name="Fulton L."/>
            <person name="Fulton R."/>
            <person name="Courtney L."/>
            <person name="Fronick C."/>
            <person name="O'Laughlin M."/>
            <person name="Godfrey J."/>
            <person name="Wilson R.M."/>
            <person name="Miner T."/>
            <person name="Farmer C."/>
            <person name="Delehaunty K."/>
            <person name="Cordes M."/>
            <person name="Minx P."/>
            <person name="Tomlinson C."/>
            <person name="Chen J."/>
            <person name="Wollam A."/>
            <person name="Pepin K.H."/>
            <person name="Bhonagiri V."/>
            <person name="Zhang X."/>
            <person name="Suruliraj S."/>
            <person name="Warren W."/>
            <person name="Mitreva M."/>
            <person name="Mardis E.R."/>
            <person name="Wilson R.K."/>
        </authorList>
    </citation>
    <scope>NUCLEOTIDE SEQUENCE [LARGE SCALE GENOMIC DNA]</scope>
    <source>
        <strain evidence="1 2">F0055</strain>
    </source>
</reference>
<dbReference type="EMBL" id="AMEP01000109">
    <property type="protein sequence ID" value="EKX98598.1"/>
    <property type="molecule type" value="Genomic_DNA"/>
</dbReference>
<sequence length="156" mass="18296">MKRILFILILLCEWGISLSAQEVYQEIMRLSKKVAEDKSKDLETRKVATFKVDELKYMAMKTRELMSDSTVRVLDVQAYAMYDFVNLFLRRLGEAKKKSAKEAVIARFRAASINNSRFNDMDHDLVLSYYDNSNYLTRFSLDTDWVKALAEIRSQR</sequence>
<comment type="caution">
    <text evidence="1">The sequence shown here is derived from an EMBL/GenBank/DDBJ whole genome shotgun (WGS) entry which is preliminary data.</text>
</comment>
<dbReference type="HOGENOM" id="CLU_139152_0_0_10"/>
<gene>
    <name evidence="1" type="ORF">HMPREF9151_01940</name>
</gene>
<evidence type="ECO:0000313" key="2">
    <source>
        <dbReference type="Proteomes" id="UP000010433"/>
    </source>
</evidence>
<dbReference type="PATRIC" id="fig|1127699.3.peg.1780"/>